<evidence type="ECO:0008006" key="4">
    <source>
        <dbReference type="Google" id="ProtNLM"/>
    </source>
</evidence>
<feature type="signal peptide" evidence="1">
    <location>
        <begin position="1"/>
        <end position="22"/>
    </location>
</feature>
<organism evidence="2 3">
    <name type="scientific">Trichoderma aggressivum f. europaeum</name>
    <dbReference type="NCBI Taxonomy" id="173218"/>
    <lineage>
        <taxon>Eukaryota</taxon>
        <taxon>Fungi</taxon>
        <taxon>Dikarya</taxon>
        <taxon>Ascomycota</taxon>
        <taxon>Pezizomycotina</taxon>
        <taxon>Sordariomycetes</taxon>
        <taxon>Hypocreomycetidae</taxon>
        <taxon>Hypocreales</taxon>
        <taxon>Hypocreaceae</taxon>
        <taxon>Trichoderma</taxon>
    </lineage>
</organism>
<feature type="chain" id="PRO_5042271912" description="Secreted protein" evidence="1">
    <location>
        <begin position="23"/>
        <end position="152"/>
    </location>
</feature>
<reference evidence="2" key="1">
    <citation type="submission" date="2023-11" db="EMBL/GenBank/DDBJ databases">
        <title>The genome sequences of three competitors of mushroom-forming fungi.</title>
        <authorList>
            <person name="Beijen E."/>
            <person name="Ohm R.A."/>
        </authorList>
    </citation>
    <scope>NUCLEOTIDE SEQUENCE</scope>
    <source>
        <strain evidence="2">CBS 100526</strain>
    </source>
</reference>
<evidence type="ECO:0000313" key="3">
    <source>
        <dbReference type="Proteomes" id="UP001273209"/>
    </source>
</evidence>
<protein>
    <recommendedName>
        <fullName evidence="4">Secreted protein</fullName>
    </recommendedName>
</protein>
<proteinExistence type="predicted"/>
<dbReference type="EMBL" id="JAWRVG010000004">
    <property type="protein sequence ID" value="KAK4082955.1"/>
    <property type="molecule type" value="Genomic_DNA"/>
</dbReference>
<keyword evidence="3" id="KW-1185">Reference proteome</keyword>
<dbReference type="RefSeq" id="XP_062759384.1">
    <property type="nucleotide sequence ID" value="XM_062895960.1"/>
</dbReference>
<name>A0AAE1ILA0_9HYPO</name>
<sequence>MKTVAAIPALFAGLSIAGPLQARQLPDRFDINGFSVQCQTSSCEVKFGVTLPDRSGGCVIAFPGIRAGIPDFPLRSVCDQPDIGYEVIMHDQGFGGIDFSVDWNYASGKYLVGNHSIPGSQWQAFGDGDDLLERYTGPKDFSISDLQVASSI</sequence>
<gene>
    <name evidence="2" type="ORF">Triagg1_1845</name>
</gene>
<dbReference type="Proteomes" id="UP001273209">
    <property type="component" value="Unassembled WGS sequence"/>
</dbReference>
<dbReference type="GeneID" id="87915865"/>
<evidence type="ECO:0000256" key="1">
    <source>
        <dbReference type="SAM" id="SignalP"/>
    </source>
</evidence>
<dbReference type="AlphaFoldDB" id="A0AAE1ILA0"/>
<comment type="caution">
    <text evidence="2">The sequence shown here is derived from an EMBL/GenBank/DDBJ whole genome shotgun (WGS) entry which is preliminary data.</text>
</comment>
<accession>A0AAE1ILA0</accession>
<evidence type="ECO:0000313" key="2">
    <source>
        <dbReference type="EMBL" id="KAK4082955.1"/>
    </source>
</evidence>
<keyword evidence="1" id="KW-0732">Signal</keyword>